<keyword evidence="5 8" id="KW-0378">Hydrolase</keyword>
<dbReference type="RefSeq" id="WP_307259532.1">
    <property type="nucleotide sequence ID" value="NZ_JAUSVL010000001.1"/>
</dbReference>
<dbReference type="GO" id="GO:0016139">
    <property type="term" value="P:glycoside catabolic process"/>
    <property type="evidence" value="ECO:0007669"/>
    <property type="project" value="TreeGrafter"/>
</dbReference>
<dbReference type="SUPFAM" id="SSF51445">
    <property type="entry name" value="(Trans)glycosidases"/>
    <property type="match status" value="1"/>
</dbReference>
<evidence type="ECO:0000256" key="2">
    <source>
        <dbReference type="ARBA" id="ARBA00007951"/>
    </source>
</evidence>
<evidence type="ECO:0000256" key="5">
    <source>
        <dbReference type="ARBA" id="ARBA00022801"/>
    </source>
</evidence>
<keyword evidence="6 8" id="KW-0326">Glycosidase</keyword>
<comment type="similarity">
    <text evidence="2">Belongs to the glycosyl hydrolase 29 family.</text>
</comment>
<reference evidence="8" key="1">
    <citation type="submission" date="2023-07" db="EMBL/GenBank/DDBJ databases">
        <title>Genomic Encyclopedia of Type Strains, Phase IV (KMG-IV): sequencing the most valuable type-strain genomes for metagenomic binning, comparative biology and taxonomic classification.</title>
        <authorList>
            <person name="Goeker M."/>
        </authorList>
    </citation>
    <scope>NUCLEOTIDE SEQUENCE</scope>
    <source>
        <strain evidence="8">DSM 24202</strain>
    </source>
</reference>
<dbReference type="EMBL" id="JAUSVL010000001">
    <property type="protein sequence ID" value="MDQ0288235.1"/>
    <property type="molecule type" value="Genomic_DNA"/>
</dbReference>
<proteinExistence type="inferred from homology"/>
<evidence type="ECO:0000259" key="7">
    <source>
        <dbReference type="Pfam" id="PF01120"/>
    </source>
</evidence>
<evidence type="ECO:0000256" key="1">
    <source>
        <dbReference type="ARBA" id="ARBA00004071"/>
    </source>
</evidence>
<comment type="function">
    <text evidence="1">Alpha-L-fucosidase is responsible for hydrolyzing the alpha-1,6-linked fucose joined to the reducing-end N-acetylglucosamine of the carbohydrate moieties of glycoproteins.</text>
</comment>
<name>A0AAE4AMB5_9BACT</name>
<dbReference type="SMART" id="SM00812">
    <property type="entry name" value="Alpha_L_fucos"/>
    <property type="match status" value="1"/>
</dbReference>
<organism evidence="8 9">
    <name type="scientific">Oligosphaera ethanolica</name>
    <dbReference type="NCBI Taxonomy" id="760260"/>
    <lineage>
        <taxon>Bacteria</taxon>
        <taxon>Pseudomonadati</taxon>
        <taxon>Lentisphaerota</taxon>
        <taxon>Oligosphaeria</taxon>
        <taxon>Oligosphaerales</taxon>
        <taxon>Oligosphaeraceae</taxon>
        <taxon>Oligosphaera</taxon>
    </lineage>
</organism>
<evidence type="ECO:0000256" key="4">
    <source>
        <dbReference type="ARBA" id="ARBA00022729"/>
    </source>
</evidence>
<dbReference type="Pfam" id="PF01120">
    <property type="entry name" value="Alpha_L_fucos"/>
    <property type="match status" value="1"/>
</dbReference>
<gene>
    <name evidence="8" type="ORF">J3R75_000342</name>
</gene>
<keyword evidence="9" id="KW-1185">Reference proteome</keyword>
<evidence type="ECO:0000313" key="8">
    <source>
        <dbReference type="EMBL" id="MDQ0288235.1"/>
    </source>
</evidence>
<dbReference type="InterPro" id="IPR017853">
    <property type="entry name" value="GH"/>
</dbReference>
<comment type="caution">
    <text evidence="8">The sequence shown here is derived from an EMBL/GenBank/DDBJ whole genome shotgun (WGS) entry which is preliminary data.</text>
</comment>
<dbReference type="PANTHER" id="PTHR10030">
    <property type="entry name" value="ALPHA-L-FUCOSIDASE"/>
    <property type="match status" value="1"/>
</dbReference>
<sequence>MGSVPHPTMFQNDDGVYDATPTYLFDHAELYRSNAREAGLTWFREARYGLGVTYGLHALLGRGENVQLTDDISASDYRRLADRFTASRFEANEIVEFAIASGMRYVSFTARSSDGFCLFNSQLSDFTSAKAAAGRDLVGEMASICEYHGIGLCLQYSHGQAWHHPNAPGSKADKAAMDLDAYLEYMSGQMHELLTQYGPIAAIRLDGIAAPLAGNSQDYRCQELYDLIHHLQPQTLVSYQHGLVGSEDFFSANHQLPTENATDCGFFFTHSDRPQELHTSLTPESWGFHAEQAGKHLRDKQIWAMLEQTAQHQTNLLLNTALMPDGSLDLEDIDALLPVSQRIEEHGFPQA</sequence>
<dbReference type="EC" id="3.2.1.51" evidence="3"/>
<evidence type="ECO:0000256" key="3">
    <source>
        <dbReference type="ARBA" id="ARBA00012662"/>
    </source>
</evidence>
<dbReference type="InterPro" id="IPR057739">
    <property type="entry name" value="Glyco_hydro_29_N"/>
</dbReference>
<protein>
    <recommendedName>
        <fullName evidence="3">alpha-L-fucosidase</fullName>
        <ecNumber evidence="3">3.2.1.51</ecNumber>
    </recommendedName>
</protein>
<dbReference type="InterPro" id="IPR000933">
    <property type="entry name" value="Glyco_hydro_29"/>
</dbReference>
<evidence type="ECO:0000256" key="6">
    <source>
        <dbReference type="ARBA" id="ARBA00023295"/>
    </source>
</evidence>
<dbReference type="InterPro" id="IPR016286">
    <property type="entry name" value="FUC_metazoa-typ"/>
</dbReference>
<feature type="domain" description="Glycoside hydrolase family 29 N-terminal" evidence="7">
    <location>
        <begin position="39"/>
        <end position="343"/>
    </location>
</feature>
<dbReference type="GO" id="GO:0004560">
    <property type="term" value="F:alpha-L-fucosidase activity"/>
    <property type="evidence" value="ECO:0007669"/>
    <property type="project" value="UniProtKB-EC"/>
</dbReference>
<keyword evidence="4" id="KW-0732">Signal</keyword>
<dbReference type="PANTHER" id="PTHR10030:SF37">
    <property type="entry name" value="ALPHA-L-FUCOSIDASE-RELATED"/>
    <property type="match status" value="1"/>
</dbReference>
<dbReference type="Proteomes" id="UP001238163">
    <property type="component" value="Unassembled WGS sequence"/>
</dbReference>
<dbReference type="GO" id="GO:0005764">
    <property type="term" value="C:lysosome"/>
    <property type="evidence" value="ECO:0007669"/>
    <property type="project" value="TreeGrafter"/>
</dbReference>
<accession>A0AAE4AMB5</accession>
<dbReference type="AlphaFoldDB" id="A0AAE4AMB5"/>
<dbReference type="Gene3D" id="3.20.20.80">
    <property type="entry name" value="Glycosidases"/>
    <property type="match status" value="1"/>
</dbReference>
<dbReference type="PIRSF" id="PIRSF001092">
    <property type="entry name" value="Alpha-L-fucosidase"/>
    <property type="match status" value="1"/>
</dbReference>
<dbReference type="GO" id="GO:0006004">
    <property type="term" value="P:fucose metabolic process"/>
    <property type="evidence" value="ECO:0007669"/>
    <property type="project" value="InterPro"/>
</dbReference>
<evidence type="ECO:0000313" key="9">
    <source>
        <dbReference type="Proteomes" id="UP001238163"/>
    </source>
</evidence>